<sequence length="28" mass="3083">MNKEPSVLLEPWHSELQSAFLSSAADPV</sequence>
<accession>A0A9K3D9E9</accession>
<protein>
    <submittedName>
        <fullName evidence="1">Uncharacterized protein</fullName>
    </submittedName>
</protein>
<organism evidence="1 2">
    <name type="scientific">Kipferlia bialata</name>
    <dbReference type="NCBI Taxonomy" id="797122"/>
    <lineage>
        <taxon>Eukaryota</taxon>
        <taxon>Metamonada</taxon>
        <taxon>Carpediemonas-like organisms</taxon>
        <taxon>Kipferlia</taxon>
    </lineage>
</organism>
<dbReference type="EMBL" id="BDIP01007627">
    <property type="protein sequence ID" value="GIQ91389.1"/>
    <property type="molecule type" value="Genomic_DNA"/>
</dbReference>
<reference evidence="1 2" key="1">
    <citation type="journal article" date="2018" name="PLoS ONE">
        <title>The draft genome of Kipferlia bialata reveals reductive genome evolution in fornicate parasites.</title>
        <authorList>
            <person name="Tanifuji G."/>
            <person name="Takabayashi S."/>
            <person name="Kume K."/>
            <person name="Takagi M."/>
            <person name="Nakayama T."/>
            <person name="Kamikawa R."/>
            <person name="Inagaki Y."/>
            <person name="Hashimoto T."/>
        </authorList>
    </citation>
    <scope>NUCLEOTIDE SEQUENCE [LARGE SCALE GENOMIC DNA]</scope>
    <source>
        <strain evidence="1">NY0173</strain>
    </source>
</reference>
<keyword evidence="2" id="KW-1185">Reference proteome</keyword>
<evidence type="ECO:0000313" key="1">
    <source>
        <dbReference type="EMBL" id="GIQ91389.1"/>
    </source>
</evidence>
<gene>
    <name evidence="1" type="ORF">KIPB_014619</name>
</gene>
<proteinExistence type="predicted"/>
<name>A0A9K3D9E9_9EUKA</name>
<feature type="non-terminal residue" evidence="1">
    <location>
        <position position="28"/>
    </location>
</feature>
<evidence type="ECO:0000313" key="2">
    <source>
        <dbReference type="Proteomes" id="UP000265618"/>
    </source>
</evidence>
<dbReference type="AlphaFoldDB" id="A0A9K3D9E9"/>
<comment type="caution">
    <text evidence="1">The sequence shown here is derived from an EMBL/GenBank/DDBJ whole genome shotgun (WGS) entry which is preliminary data.</text>
</comment>
<dbReference type="Proteomes" id="UP000265618">
    <property type="component" value="Unassembled WGS sequence"/>
</dbReference>